<feature type="region of interest" description="Disordered" evidence="1">
    <location>
        <begin position="1"/>
        <end position="23"/>
    </location>
</feature>
<gene>
    <name evidence="3" type="ORF">CALVIDRAFT_123949</name>
</gene>
<dbReference type="EMBL" id="KV417267">
    <property type="protein sequence ID" value="KZP01131.1"/>
    <property type="molecule type" value="Genomic_DNA"/>
</dbReference>
<feature type="transmembrane region" description="Helical" evidence="2">
    <location>
        <begin position="59"/>
        <end position="80"/>
    </location>
</feature>
<protein>
    <submittedName>
        <fullName evidence="3">Uncharacterized protein</fullName>
    </submittedName>
</protein>
<feature type="compositionally biased region" description="Pro residues" evidence="1">
    <location>
        <begin position="10"/>
        <end position="22"/>
    </location>
</feature>
<feature type="transmembrane region" description="Helical" evidence="2">
    <location>
        <begin position="100"/>
        <end position="118"/>
    </location>
</feature>
<keyword evidence="4" id="KW-1185">Reference proteome</keyword>
<evidence type="ECO:0000313" key="3">
    <source>
        <dbReference type="EMBL" id="KZP01131.1"/>
    </source>
</evidence>
<reference evidence="3 4" key="1">
    <citation type="journal article" date="2016" name="Mol. Biol. Evol.">
        <title>Comparative Genomics of Early-Diverging Mushroom-Forming Fungi Provides Insights into the Origins of Lignocellulose Decay Capabilities.</title>
        <authorList>
            <person name="Nagy L.G."/>
            <person name="Riley R."/>
            <person name="Tritt A."/>
            <person name="Adam C."/>
            <person name="Daum C."/>
            <person name="Floudas D."/>
            <person name="Sun H."/>
            <person name="Yadav J.S."/>
            <person name="Pangilinan J."/>
            <person name="Larsson K.H."/>
            <person name="Matsuura K."/>
            <person name="Barry K."/>
            <person name="Labutti K."/>
            <person name="Kuo R."/>
            <person name="Ohm R.A."/>
            <person name="Bhattacharya S.S."/>
            <person name="Shirouzu T."/>
            <person name="Yoshinaga Y."/>
            <person name="Martin F.M."/>
            <person name="Grigoriev I.V."/>
            <person name="Hibbett D.S."/>
        </authorList>
    </citation>
    <scope>NUCLEOTIDE SEQUENCE [LARGE SCALE GENOMIC DNA]</scope>
    <source>
        <strain evidence="3 4">TUFC12733</strain>
    </source>
</reference>
<organism evidence="3 4">
    <name type="scientific">Calocera viscosa (strain TUFC12733)</name>
    <dbReference type="NCBI Taxonomy" id="1330018"/>
    <lineage>
        <taxon>Eukaryota</taxon>
        <taxon>Fungi</taxon>
        <taxon>Dikarya</taxon>
        <taxon>Basidiomycota</taxon>
        <taxon>Agaricomycotina</taxon>
        <taxon>Dacrymycetes</taxon>
        <taxon>Dacrymycetales</taxon>
        <taxon>Dacrymycetaceae</taxon>
        <taxon>Calocera</taxon>
    </lineage>
</organism>
<sequence>MPRSLQPAYPSLPSPSPTPAPHRPLTLKGELTRPYIYLPLLLSLLLFALALWDQSRYTLSLLSPILFLWSTVLLPLPLWAHLLWLTARAAWAYWDSYRELLRITIYESVALLLLLPVLGDVRRAVHAVLPLLPLRAARKGLELRIGWGYTLAQLARAAQWALGKAAGVSRVSGDAYRKALAPGEGDNDKQGFVAVRFPSHFHFSPGANTVYDRQGSNR</sequence>
<accession>A0A167RPD8</accession>
<evidence type="ECO:0000256" key="2">
    <source>
        <dbReference type="SAM" id="Phobius"/>
    </source>
</evidence>
<dbReference type="Proteomes" id="UP000076738">
    <property type="component" value="Unassembled WGS sequence"/>
</dbReference>
<name>A0A167RPD8_CALVF</name>
<dbReference type="AlphaFoldDB" id="A0A167RPD8"/>
<feature type="transmembrane region" description="Helical" evidence="2">
    <location>
        <begin position="35"/>
        <end position="52"/>
    </location>
</feature>
<proteinExistence type="predicted"/>
<evidence type="ECO:0000256" key="1">
    <source>
        <dbReference type="SAM" id="MobiDB-lite"/>
    </source>
</evidence>
<keyword evidence="2" id="KW-0472">Membrane</keyword>
<keyword evidence="2" id="KW-0812">Transmembrane</keyword>
<evidence type="ECO:0000313" key="4">
    <source>
        <dbReference type="Proteomes" id="UP000076738"/>
    </source>
</evidence>
<dbReference type="OrthoDB" id="10616854at2759"/>
<keyword evidence="2" id="KW-1133">Transmembrane helix</keyword>